<keyword evidence="2" id="KW-0238">DNA-binding</keyword>
<dbReference type="InterPro" id="IPR032687">
    <property type="entry name" value="AraC-type_N"/>
</dbReference>
<dbReference type="RefSeq" id="WP_230553861.1">
    <property type="nucleotide sequence ID" value="NZ_JAJISD010000014.1"/>
</dbReference>
<keyword evidence="7" id="KW-1185">Reference proteome</keyword>
<dbReference type="Pfam" id="PF12833">
    <property type="entry name" value="HTH_18"/>
    <property type="match status" value="1"/>
</dbReference>
<evidence type="ECO:0000256" key="3">
    <source>
        <dbReference type="ARBA" id="ARBA00023163"/>
    </source>
</evidence>
<accession>A0ABS8L274</accession>
<dbReference type="InterPro" id="IPR009057">
    <property type="entry name" value="Homeodomain-like_sf"/>
</dbReference>
<keyword evidence="1" id="KW-0805">Transcription regulation</keyword>
<keyword evidence="3" id="KW-0804">Transcription</keyword>
<name>A0ABS8L274_9HYPH</name>
<evidence type="ECO:0000256" key="2">
    <source>
        <dbReference type="ARBA" id="ARBA00023125"/>
    </source>
</evidence>
<sequence length="351" mass="37378">MTLTEVLTGGRESPRRTGDAGRTMRVGPMMGLPGLLAGFGVELAPLLAEAGLPSDGFHDPENRWPVDRLLHLASRGAEAANCPHLCLLLAAPVGPAALGAPLARLLGGGLSVERALRGLVMNLHLNGEALVPALSTGPDGARFSIMPYALHRRGNEQLEDFALATVANILRFLCGPRWAPLRVTFARREPADRRPYESFFAAPLEFGAPLGAVVFDAAWLPRRPVPSPHGLAAPVPPPAGEDLDIPIRARRAIMVGLAQGNVGVDAVAAALGLSRRTLNRRLAYRGTSIRALVASVRFEIAQRLLRDTDLTLADIASTLCYSDVAAFSRAFRTGMGVSPAAWRDTRPPEEA</sequence>
<evidence type="ECO:0000313" key="6">
    <source>
        <dbReference type="EMBL" id="MCC8432446.1"/>
    </source>
</evidence>
<dbReference type="InterPro" id="IPR018060">
    <property type="entry name" value="HTH_AraC"/>
</dbReference>
<gene>
    <name evidence="6" type="ORF">LJ725_26010</name>
</gene>
<protein>
    <submittedName>
        <fullName evidence="6">AraC family transcriptional regulator</fullName>
    </submittedName>
</protein>
<feature type="domain" description="HTH araC/xylS-type" evidence="5">
    <location>
        <begin position="247"/>
        <end position="345"/>
    </location>
</feature>
<dbReference type="Pfam" id="PF12625">
    <property type="entry name" value="Arabinose_bd"/>
    <property type="match status" value="1"/>
</dbReference>
<dbReference type="Proteomes" id="UP001198862">
    <property type="component" value="Unassembled WGS sequence"/>
</dbReference>
<evidence type="ECO:0000259" key="5">
    <source>
        <dbReference type="PROSITE" id="PS01124"/>
    </source>
</evidence>
<feature type="region of interest" description="Disordered" evidence="4">
    <location>
        <begin position="1"/>
        <end position="24"/>
    </location>
</feature>
<dbReference type="PANTHER" id="PTHR47894">
    <property type="entry name" value="HTH-TYPE TRANSCRIPTIONAL REGULATOR GADX"/>
    <property type="match status" value="1"/>
</dbReference>
<dbReference type="SMART" id="SM00342">
    <property type="entry name" value="HTH_ARAC"/>
    <property type="match status" value="1"/>
</dbReference>
<evidence type="ECO:0000313" key="7">
    <source>
        <dbReference type="Proteomes" id="UP001198862"/>
    </source>
</evidence>
<organism evidence="6 7">
    <name type="scientific">Reyranella aquatilis</name>
    <dbReference type="NCBI Taxonomy" id="2035356"/>
    <lineage>
        <taxon>Bacteria</taxon>
        <taxon>Pseudomonadati</taxon>
        <taxon>Pseudomonadota</taxon>
        <taxon>Alphaproteobacteria</taxon>
        <taxon>Hyphomicrobiales</taxon>
        <taxon>Reyranellaceae</taxon>
        <taxon>Reyranella</taxon>
    </lineage>
</organism>
<evidence type="ECO:0000256" key="1">
    <source>
        <dbReference type="ARBA" id="ARBA00023015"/>
    </source>
</evidence>
<dbReference type="Gene3D" id="1.10.10.60">
    <property type="entry name" value="Homeodomain-like"/>
    <property type="match status" value="1"/>
</dbReference>
<dbReference type="PROSITE" id="PS01124">
    <property type="entry name" value="HTH_ARAC_FAMILY_2"/>
    <property type="match status" value="1"/>
</dbReference>
<comment type="caution">
    <text evidence="6">The sequence shown here is derived from an EMBL/GenBank/DDBJ whole genome shotgun (WGS) entry which is preliminary data.</text>
</comment>
<reference evidence="6 7" key="1">
    <citation type="submission" date="2021-11" db="EMBL/GenBank/DDBJ databases">
        <authorList>
            <person name="Lee D.-H."/>
            <person name="Kim S.-B."/>
        </authorList>
    </citation>
    <scope>NUCLEOTIDE SEQUENCE [LARGE SCALE GENOMIC DNA]</scope>
    <source>
        <strain evidence="6 7">KCTC 52223</strain>
    </source>
</reference>
<dbReference type="EMBL" id="JAJISD010000014">
    <property type="protein sequence ID" value="MCC8432446.1"/>
    <property type="molecule type" value="Genomic_DNA"/>
</dbReference>
<dbReference type="SUPFAM" id="SSF46689">
    <property type="entry name" value="Homeodomain-like"/>
    <property type="match status" value="1"/>
</dbReference>
<dbReference type="PANTHER" id="PTHR47894:SF4">
    <property type="entry name" value="HTH-TYPE TRANSCRIPTIONAL REGULATOR GADX"/>
    <property type="match status" value="1"/>
</dbReference>
<evidence type="ECO:0000256" key="4">
    <source>
        <dbReference type="SAM" id="MobiDB-lite"/>
    </source>
</evidence>
<proteinExistence type="predicted"/>